<dbReference type="OrthoDB" id="1105008at2759"/>
<dbReference type="AlphaFoldDB" id="A0A6D2LQ00"/>
<comment type="caution">
    <text evidence="2">The sequence shown here is derived from an EMBL/GenBank/DDBJ whole genome shotgun (WGS) entry which is preliminary data.</text>
</comment>
<evidence type="ECO:0000259" key="1">
    <source>
        <dbReference type="SMART" id="SM00579"/>
    </source>
</evidence>
<sequence length="90" mass="10190">MTFRMDRASAGLNRAQFMSVLLTSLGTLEWKDYEGTEEEKQVATFILRNGSCLKKVTISSIATDPNRKLEMLKELSSSPRRSPTCQLIFD</sequence>
<accession>A0A6D2LQ00</accession>
<name>A0A6D2LQ00_9BRAS</name>
<dbReference type="SMART" id="SM00579">
    <property type="entry name" value="FBD"/>
    <property type="match status" value="1"/>
</dbReference>
<protein>
    <recommendedName>
        <fullName evidence="1">FBD domain-containing protein</fullName>
    </recommendedName>
</protein>
<dbReference type="EMBL" id="CACVBM020001940">
    <property type="protein sequence ID" value="CAA7062575.1"/>
    <property type="molecule type" value="Genomic_DNA"/>
</dbReference>
<gene>
    <name evidence="2" type="ORF">MERR_LOCUS49811</name>
</gene>
<feature type="domain" description="FBD" evidence="1">
    <location>
        <begin position="19"/>
        <end position="90"/>
    </location>
</feature>
<dbReference type="InterPro" id="IPR006566">
    <property type="entry name" value="FBD"/>
</dbReference>
<proteinExistence type="predicted"/>
<reference evidence="2" key="1">
    <citation type="submission" date="2020-01" db="EMBL/GenBank/DDBJ databases">
        <authorList>
            <person name="Mishra B."/>
        </authorList>
    </citation>
    <scope>NUCLEOTIDE SEQUENCE [LARGE SCALE GENOMIC DNA]</scope>
</reference>
<dbReference type="Proteomes" id="UP000467841">
    <property type="component" value="Unassembled WGS sequence"/>
</dbReference>
<keyword evidence="3" id="KW-1185">Reference proteome</keyword>
<organism evidence="2 3">
    <name type="scientific">Microthlaspi erraticum</name>
    <dbReference type="NCBI Taxonomy" id="1685480"/>
    <lineage>
        <taxon>Eukaryota</taxon>
        <taxon>Viridiplantae</taxon>
        <taxon>Streptophyta</taxon>
        <taxon>Embryophyta</taxon>
        <taxon>Tracheophyta</taxon>
        <taxon>Spermatophyta</taxon>
        <taxon>Magnoliopsida</taxon>
        <taxon>eudicotyledons</taxon>
        <taxon>Gunneridae</taxon>
        <taxon>Pentapetalae</taxon>
        <taxon>rosids</taxon>
        <taxon>malvids</taxon>
        <taxon>Brassicales</taxon>
        <taxon>Brassicaceae</taxon>
        <taxon>Coluteocarpeae</taxon>
        <taxon>Microthlaspi</taxon>
    </lineage>
</organism>
<evidence type="ECO:0000313" key="3">
    <source>
        <dbReference type="Proteomes" id="UP000467841"/>
    </source>
</evidence>
<dbReference type="Pfam" id="PF08387">
    <property type="entry name" value="FBD"/>
    <property type="match status" value="1"/>
</dbReference>
<evidence type="ECO:0000313" key="2">
    <source>
        <dbReference type="EMBL" id="CAA7062575.1"/>
    </source>
</evidence>